<dbReference type="Pfam" id="PF01938">
    <property type="entry name" value="TRAM"/>
    <property type="match status" value="1"/>
</dbReference>
<name>A0A0F9QGC1_9ZZZZ</name>
<gene>
    <name evidence="2" type="ORF">LCGC14_1098420</name>
</gene>
<dbReference type="InterPro" id="IPR012340">
    <property type="entry name" value="NA-bd_OB-fold"/>
</dbReference>
<evidence type="ECO:0000259" key="1">
    <source>
        <dbReference type="PROSITE" id="PS50926"/>
    </source>
</evidence>
<comment type="caution">
    <text evidence="2">The sequence shown here is derived from an EMBL/GenBank/DDBJ whole genome shotgun (WGS) entry which is preliminary data.</text>
</comment>
<dbReference type="SUPFAM" id="SSF50249">
    <property type="entry name" value="Nucleic acid-binding proteins"/>
    <property type="match status" value="1"/>
</dbReference>
<evidence type="ECO:0000313" key="2">
    <source>
        <dbReference type="EMBL" id="KKN04333.1"/>
    </source>
</evidence>
<reference evidence="2" key="1">
    <citation type="journal article" date="2015" name="Nature">
        <title>Complex archaea that bridge the gap between prokaryotes and eukaryotes.</title>
        <authorList>
            <person name="Spang A."/>
            <person name="Saw J.H."/>
            <person name="Jorgensen S.L."/>
            <person name="Zaremba-Niedzwiedzka K."/>
            <person name="Martijn J."/>
            <person name="Lind A.E."/>
            <person name="van Eijk R."/>
            <person name="Schleper C."/>
            <person name="Guy L."/>
            <person name="Ettema T.J."/>
        </authorList>
    </citation>
    <scope>NUCLEOTIDE SEQUENCE</scope>
</reference>
<dbReference type="EMBL" id="LAZR01004931">
    <property type="protein sequence ID" value="KKN04333.1"/>
    <property type="molecule type" value="Genomic_DNA"/>
</dbReference>
<organism evidence="2">
    <name type="scientific">marine sediment metagenome</name>
    <dbReference type="NCBI Taxonomy" id="412755"/>
    <lineage>
        <taxon>unclassified sequences</taxon>
        <taxon>metagenomes</taxon>
        <taxon>ecological metagenomes</taxon>
    </lineage>
</organism>
<feature type="non-terminal residue" evidence="2">
    <location>
        <position position="45"/>
    </location>
</feature>
<dbReference type="AlphaFoldDB" id="A0A0F9QGC1"/>
<dbReference type="PROSITE" id="PS50926">
    <property type="entry name" value="TRAM"/>
    <property type="match status" value="1"/>
</dbReference>
<accession>A0A0F9QGC1</accession>
<feature type="domain" description="TRAM" evidence="1">
    <location>
        <begin position="8"/>
        <end position="45"/>
    </location>
</feature>
<sequence length="45" mass="4906">MARRGRRQRIPTELVTADIETLSHDGRGIARIEGKTVFVDAALAG</sequence>
<dbReference type="Gene3D" id="2.40.50.140">
    <property type="entry name" value="Nucleic acid-binding proteins"/>
    <property type="match status" value="1"/>
</dbReference>
<proteinExistence type="predicted"/>
<dbReference type="InterPro" id="IPR002792">
    <property type="entry name" value="TRAM_dom"/>
</dbReference>
<protein>
    <recommendedName>
        <fullName evidence="1">TRAM domain-containing protein</fullName>
    </recommendedName>
</protein>